<sequence length="269" mass="29021">MLKACLVGLAVFIASQAGKYWGHRVSGWIAGLPMIAAPICIFMALDLGVGFVHQTAIATLQVIPAIGLFCLAFVALARYGKWWLCLSAAYLTYLPSAYLCQQVVLPFSEPKALALGWIAWALAGWMLSVRLLPHTTHIPARLRIPQSELIARILFAVLLALTIGYSAPHLGSAWSGLLLGIPISGSVLPVFTLRLYGTTATYLIVRGFLLGIFSFMIFFAALAFGFAANTQGEAVLSASWGFPLAILAALCAARLLAWLQSRQRQSENP</sequence>
<keyword evidence="3" id="KW-1185">Reference proteome</keyword>
<feature type="transmembrane region" description="Helical" evidence="1">
    <location>
        <begin position="149"/>
        <end position="167"/>
    </location>
</feature>
<feature type="transmembrane region" description="Helical" evidence="1">
    <location>
        <begin position="57"/>
        <end position="77"/>
    </location>
</feature>
<feature type="transmembrane region" description="Helical" evidence="1">
    <location>
        <begin position="240"/>
        <end position="259"/>
    </location>
</feature>
<dbReference type="AlphaFoldDB" id="A0A368KYI5"/>
<feature type="transmembrane region" description="Helical" evidence="1">
    <location>
        <begin position="27"/>
        <end position="45"/>
    </location>
</feature>
<protein>
    <submittedName>
        <fullName evidence="2">Uncharacterized protein</fullName>
    </submittedName>
</protein>
<evidence type="ECO:0000256" key="1">
    <source>
        <dbReference type="SAM" id="Phobius"/>
    </source>
</evidence>
<comment type="caution">
    <text evidence="2">The sequence shown here is derived from an EMBL/GenBank/DDBJ whole genome shotgun (WGS) entry which is preliminary data.</text>
</comment>
<keyword evidence="1" id="KW-0812">Transmembrane</keyword>
<feature type="transmembrane region" description="Helical" evidence="1">
    <location>
        <begin position="208"/>
        <end position="228"/>
    </location>
</feature>
<proteinExistence type="predicted"/>
<accession>A0A368KYI5</accession>
<dbReference type="Proteomes" id="UP000252357">
    <property type="component" value="Unassembled WGS sequence"/>
</dbReference>
<gene>
    <name evidence="2" type="ORF">DU000_12290</name>
</gene>
<feature type="transmembrane region" description="Helical" evidence="1">
    <location>
        <begin position="112"/>
        <end position="129"/>
    </location>
</feature>
<feature type="transmembrane region" description="Helical" evidence="1">
    <location>
        <begin position="173"/>
        <end position="196"/>
    </location>
</feature>
<reference evidence="2 3" key="1">
    <citation type="journal article" date="2018" name="Int. J. Syst. Evol. Microbiol.">
        <title>Parvibium lacunae gen. nov., sp. nov., a new member of the family Alcaligenaceae isolated from a freshwater pond.</title>
        <authorList>
            <person name="Chen W.M."/>
            <person name="Xie P.B."/>
            <person name="Hsu M.Y."/>
            <person name="Sheu S.Y."/>
        </authorList>
    </citation>
    <scope>NUCLEOTIDE SEQUENCE [LARGE SCALE GENOMIC DNA]</scope>
    <source>
        <strain evidence="2 3">KMB9</strain>
    </source>
</reference>
<organism evidence="2 3">
    <name type="scientific">Parvibium lacunae</name>
    <dbReference type="NCBI Taxonomy" id="1888893"/>
    <lineage>
        <taxon>Bacteria</taxon>
        <taxon>Pseudomonadati</taxon>
        <taxon>Pseudomonadota</taxon>
        <taxon>Betaproteobacteria</taxon>
        <taxon>Burkholderiales</taxon>
        <taxon>Alcaligenaceae</taxon>
        <taxon>Parvibium</taxon>
    </lineage>
</organism>
<evidence type="ECO:0000313" key="2">
    <source>
        <dbReference type="EMBL" id="RCS56497.1"/>
    </source>
</evidence>
<name>A0A368KYI5_9BURK</name>
<keyword evidence="1" id="KW-1133">Transmembrane helix</keyword>
<evidence type="ECO:0000313" key="3">
    <source>
        <dbReference type="Proteomes" id="UP000252357"/>
    </source>
</evidence>
<keyword evidence="1" id="KW-0472">Membrane</keyword>
<dbReference type="EMBL" id="QPGB01000007">
    <property type="protein sequence ID" value="RCS56497.1"/>
    <property type="molecule type" value="Genomic_DNA"/>
</dbReference>